<dbReference type="InterPro" id="IPR027469">
    <property type="entry name" value="Cation_efflux_TMD_sf"/>
</dbReference>
<dbReference type="SUPFAM" id="SSF161111">
    <property type="entry name" value="Cation efflux protein transmembrane domain-like"/>
    <property type="match status" value="1"/>
</dbReference>
<organism evidence="7 8">
    <name type="scientific">Asterophora parasitica</name>
    <dbReference type="NCBI Taxonomy" id="117018"/>
    <lineage>
        <taxon>Eukaryota</taxon>
        <taxon>Fungi</taxon>
        <taxon>Dikarya</taxon>
        <taxon>Basidiomycota</taxon>
        <taxon>Agaricomycotina</taxon>
        <taxon>Agaricomycetes</taxon>
        <taxon>Agaricomycetidae</taxon>
        <taxon>Agaricales</taxon>
        <taxon>Tricholomatineae</taxon>
        <taxon>Lyophyllaceae</taxon>
        <taxon>Asterophora</taxon>
    </lineage>
</organism>
<dbReference type="AlphaFoldDB" id="A0A9P7G497"/>
<evidence type="ECO:0000256" key="3">
    <source>
        <dbReference type="ARBA" id="ARBA00022692"/>
    </source>
</evidence>
<dbReference type="EMBL" id="JABCKV010000682">
    <property type="protein sequence ID" value="KAG5640492.1"/>
    <property type="molecule type" value="Genomic_DNA"/>
</dbReference>
<sequence length="138" mass="15736">MGSVNLVVVVESIRSIAAKEGDSLQKFHIPSIIAVAVALGVKFLLFLYCLSIRSKSSQVRVLWEDHRNDLYINGFGVIVAWGRTIYLEFELLAGKSAPHDFLQLIIYKSATFSEDIIKVDTVRAYHVRTHQVWRELWC</sequence>
<keyword evidence="2" id="KW-0813">Transport</keyword>
<evidence type="ECO:0000256" key="5">
    <source>
        <dbReference type="ARBA" id="ARBA00023136"/>
    </source>
</evidence>
<evidence type="ECO:0000313" key="8">
    <source>
        <dbReference type="Proteomes" id="UP000775547"/>
    </source>
</evidence>
<dbReference type="Proteomes" id="UP000775547">
    <property type="component" value="Unassembled WGS sequence"/>
</dbReference>
<comment type="caution">
    <text evidence="7">The sequence shown here is derived from an EMBL/GenBank/DDBJ whole genome shotgun (WGS) entry which is preliminary data.</text>
</comment>
<accession>A0A9P7G497</accession>
<protein>
    <submittedName>
        <fullName evidence="7">Uncharacterized protein</fullName>
    </submittedName>
</protein>
<evidence type="ECO:0000256" key="2">
    <source>
        <dbReference type="ARBA" id="ARBA00022448"/>
    </source>
</evidence>
<evidence type="ECO:0000256" key="6">
    <source>
        <dbReference type="SAM" id="Phobius"/>
    </source>
</evidence>
<dbReference type="PANTHER" id="PTHR43840:SF12">
    <property type="entry name" value="CATION DIFFUSION FACILITATOR 1 (AFU_ORTHOLOGUE AFUA_1G14440)"/>
    <property type="match status" value="1"/>
</dbReference>
<dbReference type="OrthoDB" id="78296at2759"/>
<keyword evidence="3 6" id="KW-0812">Transmembrane</keyword>
<dbReference type="GO" id="GO:0008324">
    <property type="term" value="F:monoatomic cation transmembrane transporter activity"/>
    <property type="evidence" value="ECO:0007669"/>
    <property type="project" value="TreeGrafter"/>
</dbReference>
<keyword evidence="8" id="KW-1185">Reference proteome</keyword>
<evidence type="ECO:0000313" key="7">
    <source>
        <dbReference type="EMBL" id="KAG5640492.1"/>
    </source>
</evidence>
<feature type="transmembrane region" description="Helical" evidence="6">
    <location>
        <begin position="29"/>
        <end position="50"/>
    </location>
</feature>
<reference evidence="7" key="1">
    <citation type="submission" date="2020-07" db="EMBL/GenBank/DDBJ databases">
        <authorList>
            <person name="Nieuwenhuis M."/>
            <person name="Van De Peppel L.J.J."/>
        </authorList>
    </citation>
    <scope>NUCLEOTIDE SEQUENCE</scope>
    <source>
        <strain evidence="7">AP01</strain>
        <tissue evidence="7">Mycelium</tissue>
    </source>
</reference>
<proteinExistence type="predicted"/>
<name>A0A9P7G497_9AGAR</name>
<dbReference type="PANTHER" id="PTHR43840">
    <property type="entry name" value="MITOCHONDRIAL METAL TRANSPORTER 1-RELATED"/>
    <property type="match status" value="1"/>
</dbReference>
<dbReference type="InterPro" id="IPR050291">
    <property type="entry name" value="CDF_Transporter"/>
</dbReference>
<dbReference type="Gene3D" id="1.20.1510.10">
    <property type="entry name" value="Cation efflux protein transmembrane domain"/>
    <property type="match status" value="1"/>
</dbReference>
<dbReference type="GO" id="GO:0016020">
    <property type="term" value="C:membrane"/>
    <property type="evidence" value="ECO:0007669"/>
    <property type="project" value="UniProtKB-SubCell"/>
</dbReference>
<reference evidence="7" key="2">
    <citation type="submission" date="2021-10" db="EMBL/GenBank/DDBJ databases">
        <title>Phylogenomics reveals ancestral predisposition of the termite-cultivated fungus Termitomyces towards a domesticated lifestyle.</title>
        <authorList>
            <person name="Auxier B."/>
            <person name="Grum-Grzhimaylo A."/>
            <person name="Cardenas M.E."/>
            <person name="Lodge J.D."/>
            <person name="Laessoe T."/>
            <person name="Pedersen O."/>
            <person name="Smith M.E."/>
            <person name="Kuyper T.W."/>
            <person name="Franco-Molano E.A."/>
            <person name="Baroni T.J."/>
            <person name="Aanen D.K."/>
        </authorList>
    </citation>
    <scope>NUCLEOTIDE SEQUENCE</scope>
    <source>
        <strain evidence="7">AP01</strain>
        <tissue evidence="7">Mycelium</tissue>
    </source>
</reference>
<gene>
    <name evidence="7" type="ORF">DXG03_008332</name>
</gene>
<evidence type="ECO:0000256" key="1">
    <source>
        <dbReference type="ARBA" id="ARBA00004141"/>
    </source>
</evidence>
<keyword evidence="4 6" id="KW-1133">Transmembrane helix</keyword>
<evidence type="ECO:0000256" key="4">
    <source>
        <dbReference type="ARBA" id="ARBA00022989"/>
    </source>
</evidence>
<comment type="subcellular location">
    <subcellularLocation>
        <location evidence="1">Membrane</location>
        <topology evidence="1">Multi-pass membrane protein</topology>
    </subcellularLocation>
</comment>
<keyword evidence="5 6" id="KW-0472">Membrane</keyword>